<evidence type="ECO:0000313" key="3">
    <source>
        <dbReference type="EMBL" id="KAK7069830.1"/>
    </source>
</evidence>
<comment type="caution">
    <text evidence="3">The sequence shown here is derived from an EMBL/GenBank/DDBJ whole genome shotgun (WGS) entry which is preliminary data.</text>
</comment>
<reference evidence="3 4" key="1">
    <citation type="submission" date="2023-11" db="EMBL/GenBank/DDBJ databases">
        <title>Halocaridina rubra genome assembly.</title>
        <authorList>
            <person name="Smith C."/>
        </authorList>
    </citation>
    <scope>NUCLEOTIDE SEQUENCE [LARGE SCALE GENOMIC DNA]</scope>
    <source>
        <strain evidence="3">EP-1</strain>
        <tissue evidence="3">Whole</tissue>
    </source>
</reference>
<proteinExistence type="predicted"/>
<protein>
    <submittedName>
        <fullName evidence="3">Uncharacterized protein</fullName>
    </submittedName>
</protein>
<name>A0AAN8X0M0_HALRR</name>
<organism evidence="3 4">
    <name type="scientific">Halocaridina rubra</name>
    <name type="common">Hawaiian red shrimp</name>
    <dbReference type="NCBI Taxonomy" id="373956"/>
    <lineage>
        <taxon>Eukaryota</taxon>
        <taxon>Metazoa</taxon>
        <taxon>Ecdysozoa</taxon>
        <taxon>Arthropoda</taxon>
        <taxon>Crustacea</taxon>
        <taxon>Multicrustacea</taxon>
        <taxon>Malacostraca</taxon>
        <taxon>Eumalacostraca</taxon>
        <taxon>Eucarida</taxon>
        <taxon>Decapoda</taxon>
        <taxon>Pleocyemata</taxon>
        <taxon>Caridea</taxon>
        <taxon>Atyoidea</taxon>
        <taxon>Atyidae</taxon>
        <taxon>Halocaridina</taxon>
    </lineage>
</organism>
<dbReference type="AlphaFoldDB" id="A0AAN8X0M0"/>
<feature type="signal peptide" evidence="2">
    <location>
        <begin position="1"/>
        <end position="19"/>
    </location>
</feature>
<keyword evidence="4" id="KW-1185">Reference proteome</keyword>
<gene>
    <name evidence="3" type="ORF">SK128_004235</name>
</gene>
<feature type="chain" id="PRO_5042915640" evidence="2">
    <location>
        <begin position="20"/>
        <end position="323"/>
    </location>
</feature>
<keyword evidence="2" id="KW-0732">Signal</keyword>
<dbReference type="EMBL" id="JAXCGZ010015781">
    <property type="protein sequence ID" value="KAK7069830.1"/>
    <property type="molecule type" value="Genomic_DNA"/>
</dbReference>
<sequence length="323" mass="36106">MPGVCTSFVMFAVMSISTGDPNPSASTIDCRSPGCTVYNQLSPWQTTEGEKLTYEIKSSSYSLDRDDAMVSSVDYHAPSASSLPPASSFIGETQDKTLSSMFLALENHPGIVADENKNVILVSDIYKGRRTLVYKLAPGGIFQGIRQESLPTESQISPHQYKHWDSNDDFSINTKLRDSQYVGTHPVHFSGRNKQNPFKGKTKKPARSPHIRWNVHYVQPPPSISSMENPYLPTKMKKREKPKLLRVLNVNNPVFPHPPPGSNLFMYPIAKAMQVARTKARGARISFLLLHYLGFMPFIPGFPRHKDPKEVMTGIMHTMGKGK</sequence>
<feature type="non-terminal residue" evidence="3">
    <location>
        <position position="1"/>
    </location>
</feature>
<evidence type="ECO:0000256" key="2">
    <source>
        <dbReference type="SAM" id="SignalP"/>
    </source>
</evidence>
<evidence type="ECO:0000313" key="4">
    <source>
        <dbReference type="Proteomes" id="UP001381693"/>
    </source>
</evidence>
<evidence type="ECO:0000256" key="1">
    <source>
        <dbReference type="SAM" id="MobiDB-lite"/>
    </source>
</evidence>
<accession>A0AAN8X0M0</accession>
<feature type="region of interest" description="Disordered" evidence="1">
    <location>
        <begin position="184"/>
        <end position="206"/>
    </location>
</feature>
<dbReference type="Proteomes" id="UP001381693">
    <property type="component" value="Unassembled WGS sequence"/>
</dbReference>